<evidence type="ECO:0000259" key="1">
    <source>
        <dbReference type="Pfam" id="PF00646"/>
    </source>
</evidence>
<comment type="caution">
    <text evidence="2">The sequence shown here is derived from an EMBL/GenBank/DDBJ whole genome shotgun (WGS) entry which is preliminary data.</text>
</comment>
<sequence length="161" mass="18152">MGRLVISTNVAAPNRCYLPPDIVEEILDLLPFTSIERFRSVSKSLFTLLATPKLLYYPNTTIFSPSNYGCKSSDDHGLFTGVILSDYSGDVRNQGYMAPELSGPRRYYFKVGSCNGLVCLRATTNNYGKWETFVRNPLISVCRKLPDLPSDNPYLCYLAKW</sequence>
<protein>
    <recommendedName>
        <fullName evidence="1">F-box domain-containing protein</fullName>
    </recommendedName>
</protein>
<accession>A0A9Q0F3V8</accession>
<dbReference type="SUPFAM" id="SSF81383">
    <property type="entry name" value="F-box domain"/>
    <property type="match status" value="1"/>
</dbReference>
<evidence type="ECO:0000313" key="3">
    <source>
        <dbReference type="Proteomes" id="UP001141552"/>
    </source>
</evidence>
<dbReference type="InterPro" id="IPR036047">
    <property type="entry name" value="F-box-like_dom_sf"/>
</dbReference>
<feature type="domain" description="F-box" evidence="1">
    <location>
        <begin position="18"/>
        <end position="54"/>
    </location>
</feature>
<dbReference type="AlphaFoldDB" id="A0A9Q0F3V8"/>
<dbReference type="EMBL" id="JAKUCV010007186">
    <property type="protein sequence ID" value="KAJ4824438.1"/>
    <property type="molecule type" value="Genomic_DNA"/>
</dbReference>
<dbReference type="Pfam" id="PF00646">
    <property type="entry name" value="F-box"/>
    <property type="match status" value="1"/>
</dbReference>
<gene>
    <name evidence="2" type="ORF">Tsubulata_039803</name>
</gene>
<dbReference type="PANTHER" id="PTHR31672:SF13">
    <property type="entry name" value="F-BOX PROTEIN CPR30-LIKE"/>
    <property type="match status" value="1"/>
</dbReference>
<dbReference type="OrthoDB" id="5319261at2759"/>
<name>A0A9Q0F3V8_9ROSI</name>
<organism evidence="2 3">
    <name type="scientific">Turnera subulata</name>
    <dbReference type="NCBI Taxonomy" id="218843"/>
    <lineage>
        <taxon>Eukaryota</taxon>
        <taxon>Viridiplantae</taxon>
        <taxon>Streptophyta</taxon>
        <taxon>Embryophyta</taxon>
        <taxon>Tracheophyta</taxon>
        <taxon>Spermatophyta</taxon>
        <taxon>Magnoliopsida</taxon>
        <taxon>eudicotyledons</taxon>
        <taxon>Gunneridae</taxon>
        <taxon>Pentapetalae</taxon>
        <taxon>rosids</taxon>
        <taxon>fabids</taxon>
        <taxon>Malpighiales</taxon>
        <taxon>Passifloraceae</taxon>
        <taxon>Turnera</taxon>
    </lineage>
</organism>
<evidence type="ECO:0000313" key="2">
    <source>
        <dbReference type="EMBL" id="KAJ4824438.1"/>
    </source>
</evidence>
<reference evidence="2" key="2">
    <citation type="journal article" date="2023" name="Plants (Basel)">
        <title>Annotation of the Turnera subulata (Passifloraceae) Draft Genome Reveals the S-Locus Evolved after the Divergence of Turneroideae from Passifloroideae in a Stepwise Manner.</title>
        <authorList>
            <person name="Henning P.M."/>
            <person name="Roalson E.H."/>
            <person name="Mir W."/>
            <person name="McCubbin A.G."/>
            <person name="Shore J.S."/>
        </authorList>
    </citation>
    <scope>NUCLEOTIDE SEQUENCE</scope>
    <source>
        <strain evidence="2">F60SS</strain>
    </source>
</reference>
<proteinExistence type="predicted"/>
<dbReference type="InterPro" id="IPR001810">
    <property type="entry name" value="F-box_dom"/>
</dbReference>
<keyword evidence="3" id="KW-1185">Reference proteome</keyword>
<dbReference type="PANTHER" id="PTHR31672">
    <property type="entry name" value="BNACNNG10540D PROTEIN"/>
    <property type="match status" value="1"/>
</dbReference>
<dbReference type="Proteomes" id="UP001141552">
    <property type="component" value="Unassembled WGS sequence"/>
</dbReference>
<reference evidence="2" key="1">
    <citation type="submission" date="2022-02" db="EMBL/GenBank/DDBJ databases">
        <authorList>
            <person name="Henning P.M."/>
            <person name="McCubbin A.G."/>
            <person name="Shore J.S."/>
        </authorList>
    </citation>
    <scope>NUCLEOTIDE SEQUENCE</scope>
    <source>
        <strain evidence="2">F60SS</strain>
        <tissue evidence="2">Leaves</tissue>
    </source>
</reference>
<dbReference type="InterPro" id="IPR050796">
    <property type="entry name" value="SCF_F-box_component"/>
</dbReference>